<dbReference type="SMART" id="SM00347">
    <property type="entry name" value="HTH_MARR"/>
    <property type="match status" value="1"/>
</dbReference>
<dbReference type="Proteomes" id="UP000253345">
    <property type="component" value="Unassembled WGS sequence"/>
</dbReference>
<gene>
    <name evidence="2" type="ORF">DFP89_10853</name>
</gene>
<proteinExistence type="predicted"/>
<dbReference type="InterPro" id="IPR036388">
    <property type="entry name" value="WH-like_DNA-bd_sf"/>
</dbReference>
<dbReference type="Gene3D" id="1.10.10.10">
    <property type="entry name" value="Winged helix-like DNA-binding domain superfamily/Winged helix DNA-binding domain"/>
    <property type="match status" value="1"/>
</dbReference>
<organism evidence="2 3">
    <name type="scientific">Paracoccus lutimaris</name>
    <dbReference type="NCBI Taxonomy" id="1490030"/>
    <lineage>
        <taxon>Bacteria</taxon>
        <taxon>Pseudomonadati</taxon>
        <taxon>Pseudomonadota</taxon>
        <taxon>Alphaproteobacteria</taxon>
        <taxon>Rhodobacterales</taxon>
        <taxon>Paracoccaceae</taxon>
        <taxon>Paracoccus</taxon>
    </lineage>
</organism>
<evidence type="ECO:0000259" key="1">
    <source>
        <dbReference type="SMART" id="SM00347"/>
    </source>
</evidence>
<evidence type="ECO:0000313" key="3">
    <source>
        <dbReference type="Proteomes" id="UP000253345"/>
    </source>
</evidence>
<dbReference type="EMBL" id="QPJL01000008">
    <property type="protein sequence ID" value="RCW84109.1"/>
    <property type="molecule type" value="Genomic_DNA"/>
</dbReference>
<dbReference type="InterPro" id="IPR039422">
    <property type="entry name" value="MarR/SlyA-like"/>
</dbReference>
<dbReference type="PANTHER" id="PTHR33164">
    <property type="entry name" value="TRANSCRIPTIONAL REGULATOR, MARR FAMILY"/>
    <property type="match status" value="1"/>
</dbReference>
<dbReference type="InterPro" id="IPR000835">
    <property type="entry name" value="HTH_MarR-typ"/>
</dbReference>
<comment type="caution">
    <text evidence="2">The sequence shown here is derived from an EMBL/GenBank/DDBJ whole genome shotgun (WGS) entry which is preliminary data.</text>
</comment>
<dbReference type="AlphaFoldDB" id="A0A368YWT6"/>
<dbReference type="RefSeq" id="WP_114349097.1">
    <property type="nucleotide sequence ID" value="NZ_QPJL01000008.1"/>
</dbReference>
<dbReference type="OrthoDB" id="8906692at2"/>
<evidence type="ECO:0000313" key="2">
    <source>
        <dbReference type="EMBL" id="RCW84109.1"/>
    </source>
</evidence>
<name>A0A368YWT6_9RHOB</name>
<dbReference type="InterPro" id="IPR036390">
    <property type="entry name" value="WH_DNA-bd_sf"/>
</dbReference>
<dbReference type="GO" id="GO:0003677">
    <property type="term" value="F:DNA binding"/>
    <property type="evidence" value="ECO:0007669"/>
    <property type="project" value="UniProtKB-KW"/>
</dbReference>
<sequence>MANDARVNLLDSRAFASAVLLEKIFRNAYENKRSSEVQPLQWSILRYLGHAREDRSTVVWLASFLGMTHAPVARAVKTLMARGYVVQQDNPLDGRSRILSLSETGWSQLKADPLLSVAERIDRLEESEKRALASAVKQLIPQDIAGQ</sequence>
<protein>
    <submittedName>
        <fullName evidence="2">DNA-binding MarR family transcriptional regulator</fullName>
    </submittedName>
</protein>
<reference evidence="2 3" key="1">
    <citation type="submission" date="2018-07" db="EMBL/GenBank/DDBJ databases">
        <title>Genomic Encyclopedia of Type Strains, Phase III (KMG-III): the genomes of soil and plant-associated and newly described type strains.</title>
        <authorList>
            <person name="Whitman W."/>
        </authorList>
    </citation>
    <scope>NUCLEOTIDE SEQUENCE [LARGE SCALE GENOMIC DNA]</scope>
    <source>
        <strain evidence="2 3">CECT 8525</strain>
    </source>
</reference>
<feature type="domain" description="HTH marR-type" evidence="1">
    <location>
        <begin position="30"/>
        <end position="129"/>
    </location>
</feature>
<dbReference type="GO" id="GO:0003700">
    <property type="term" value="F:DNA-binding transcription factor activity"/>
    <property type="evidence" value="ECO:0007669"/>
    <property type="project" value="InterPro"/>
</dbReference>
<keyword evidence="3" id="KW-1185">Reference proteome</keyword>
<keyword evidence="2" id="KW-0238">DNA-binding</keyword>
<dbReference type="Pfam" id="PF12802">
    <property type="entry name" value="MarR_2"/>
    <property type="match status" value="1"/>
</dbReference>
<dbReference type="PANTHER" id="PTHR33164:SF89">
    <property type="entry name" value="MARR FAMILY REGULATORY PROTEIN"/>
    <property type="match status" value="1"/>
</dbReference>
<dbReference type="SUPFAM" id="SSF46785">
    <property type="entry name" value="Winged helix' DNA-binding domain"/>
    <property type="match status" value="1"/>
</dbReference>
<accession>A0A368YWT6</accession>
<dbReference type="GO" id="GO:0006950">
    <property type="term" value="P:response to stress"/>
    <property type="evidence" value="ECO:0007669"/>
    <property type="project" value="TreeGrafter"/>
</dbReference>